<dbReference type="EMBL" id="CP032568">
    <property type="protein sequence ID" value="AYF74241.1"/>
    <property type="molecule type" value="Genomic_DNA"/>
</dbReference>
<dbReference type="Proteomes" id="UP000267164">
    <property type="component" value="Chromosome"/>
</dbReference>
<comment type="subcellular location">
    <subcellularLocation>
        <location evidence="6">Cell membrane</location>
        <topology evidence="6">Multi-pass membrane protein</topology>
    </subcellularLocation>
    <subcellularLocation>
        <location evidence="1">Membrane</location>
        <topology evidence="1">Multi-pass membrane protein</topology>
    </subcellularLocation>
</comment>
<feature type="transmembrane region" description="Helical" evidence="6">
    <location>
        <begin position="184"/>
        <end position="205"/>
    </location>
</feature>
<name>A0A386Z9A7_9NOCA</name>
<dbReference type="AlphaFoldDB" id="A0A386Z9A7"/>
<organism evidence="8 9">
    <name type="scientific">Nocardia yunnanensis</name>
    <dbReference type="NCBI Taxonomy" id="2382165"/>
    <lineage>
        <taxon>Bacteria</taxon>
        <taxon>Bacillati</taxon>
        <taxon>Actinomycetota</taxon>
        <taxon>Actinomycetes</taxon>
        <taxon>Mycobacteriales</taxon>
        <taxon>Nocardiaceae</taxon>
        <taxon>Nocardia</taxon>
    </lineage>
</organism>
<dbReference type="KEGG" id="nyu:D7D52_10630"/>
<dbReference type="PANTHER" id="PTHR30177:SF4">
    <property type="entry name" value="OSMOPROTECTANT IMPORT PERMEASE PROTEIN OSMW"/>
    <property type="match status" value="1"/>
</dbReference>
<evidence type="ECO:0000256" key="5">
    <source>
        <dbReference type="ARBA" id="ARBA00023136"/>
    </source>
</evidence>
<dbReference type="OrthoDB" id="9801163at2"/>
<reference evidence="8 9" key="1">
    <citation type="submission" date="2018-09" db="EMBL/GenBank/DDBJ databases">
        <title>Nocardia yunnanensis sp. nov., an actinomycete isolated from a soil sample.</title>
        <authorList>
            <person name="Zhang J."/>
        </authorList>
    </citation>
    <scope>NUCLEOTIDE SEQUENCE [LARGE SCALE GENOMIC DNA]</scope>
    <source>
        <strain evidence="8 9">CFHS0054</strain>
    </source>
</reference>
<feature type="transmembrane region" description="Helical" evidence="6">
    <location>
        <begin position="152"/>
        <end position="172"/>
    </location>
</feature>
<protein>
    <submittedName>
        <fullName evidence="8">ABC transporter permease</fullName>
    </submittedName>
</protein>
<feature type="domain" description="ABC transmembrane type-1" evidence="7">
    <location>
        <begin position="15"/>
        <end position="202"/>
    </location>
</feature>
<dbReference type="GO" id="GO:0005886">
    <property type="term" value="C:plasma membrane"/>
    <property type="evidence" value="ECO:0007669"/>
    <property type="project" value="UniProtKB-SubCell"/>
</dbReference>
<dbReference type="PROSITE" id="PS50928">
    <property type="entry name" value="ABC_TM1"/>
    <property type="match status" value="1"/>
</dbReference>
<evidence type="ECO:0000256" key="4">
    <source>
        <dbReference type="ARBA" id="ARBA00022989"/>
    </source>
</evidence>
<feature type="transmembrane region" description="Helical" evidence="6">
    <location>
        <begin position="51"/>
        <end position="74"/>
    </location>
</feature>
<evidence type="ECO:0000259" key="7">
    <source>
        <dbReference type="PROSITE" id="PS50928"/>
    </source>
</evidence>
<evidence type="ECO:0000313" key="9">
    <source>
        <dbReference type="Proteomes" id="UP000267164"/>
    </source>
</evidence>
<dbReference type="Pfam" id="PF00528">
    <property type="entry name" value="BPD_transp_1"/>
    <property type="match status" value="1"/>
</dbReference>
<keyword evidence="5 6" id="KW-0472">Membrane</keyword>
<keyword evidence="9" id="KW-1185">Reference proteome</keyword>
<dbReference type="GO" id="GO:0055085">
    <property type="term" value="P:transmembrane transport"/>
    <property type="evidence" value="ECO:0007669"/>
    <property type="project" value="InterPro"/>
</dbReference>
<evidence type="ECO:0000256" key="2">
    <source>
        <dbReference type="ARBA" id="ARBA00022448"/>
    </source>
</evidence>
<dbReference type="Gene3D" id="1.10.3720.10">
    <property type="entry name" value="MetI-like"/>
    <property type="match status" value="1"/>
</dbReference>
<evidence type="ECO:0000256" key="1">
    <source>
        <dbReference type="ARBA" id="ARBA00004141"/>
    </source>
</evidence>
<dbReference type="GO" id="GO:0031460">
    <property type="term" value="P:glycine betaine transport"/>
    <property type="evidence" value="ECO:0007669"/>
    <property type="project" value="TreeGrafter"/>
</dbReference>
<feature type="transmembrane region" description="Helical" evidence="6">
    <location>
        <begin position="80"/>
        <end position="97"/>
    </location>
</feature>
<keyword evidence="3 6" id="KW-0812">Transmembrane</keyword>
<accession>A0A386Z9A7</accession>
<sequence>MDTLWNFVVDHRGQLLTDSYLHVSAVVQSMLIATAVAVAIGIAVHRSPWGAALSTALASIVLTVPSFALLGLLIPVLGLGVRPTVVALVLYALLPILRNTIIGLSGVDPAVSDAARGVGMNRLRVLVGIELPLAWPSILAGMRVSTQMIMGILAMAAYAKGPGLGNLIFSGLARLGSPTAVPQALTGTVLIIVLALLLDAVLAGVGRLTTPRGIRD</sequence>
<evidence type="ECO:0000313" key="8">
    <source>
        <dbReference type="EMBL" id="AYF74241.1"/>
    </source>
</evidence>
<dbReference type="InterPro" id="IPR035906">
    <property type="entry name" value="MetI-like_sf"/>
</dbReference>
<dbReference type="InterPro" id="IPR051204">
    <property type="entry name" value="ABC_transp_perm/SBD"/>
</dbReference>
<keyword evidence="2 6" id="KW-0813">Transport</keyword>
<dbReference type="CDD" id="cd06261">
    <property type="entry name" value="TM_PBP2"/>
    <property type="match status" value="1"/>
</dbReference>
<comment type="similarity">
    <text evidence="6">Belongs to the binding-protein-dependent transport system permease family.</text>
</comment>
<dbReference type="PANTHER" id="PTHR30177">
    <property type="entry name" value="GLYCINE BETAINE/L-PROLINE TRANSPORT SYSTEM PERMEASE PROTEIN PROW"/>
    <property type="match status" value="1"/>
</dbReference>
<feature type="transmembrane region" description="Helical" evidence="6">
    <location>
        <begin position="20"/>
        <end position="44"/>
    </location>
</feature>
<evidence type="ECO:0000256" key="6">
    <source>
        <dbReference type="RuleBase" id="RU363032"/>
    </source>
</evidence>
<dbReference type="InterPro" id="IPR000515">
    <property type="entry name" value="MetI-like"/>
</dbReference>
<gene>
    <name evidence="8" type="ORF">D7D52_10630</name>
</gene>
<evidence type="ECO:0000256" key="3">
    <source>
        <dbReference type="ARBA" id="ARBA00022692"/>
    </source>
</evidence>
<dbReference type="SUPFAM" id="SSF161098">
    <property type="entry name" value="MetI-like"/>
    <property type="match status" value="1"/>
</dbReference>
<keyword evidence="4 6" id="KW-1133">Transmembrane helix</keyword>
<dbReference type="RefSeq" id="WP_120736162.1">
    <property type="nucleotide sequence ID" value="NZ_CP032568.1"/>
</dbReference>
<proteinExistence type="inferred from homology"/>